<dbReference type="AlphaFoldDB" id="T1J4K1"/>
<reference evidence="2" key="1">
    <citation type="submission" date="2011-05" db="EMBL/GenBank/DDBJ databases">
        <authorList>
            <person name="Richards S.R."/>
            <person name="Qu J."/>
            <person name="Jiang H."/>
            <person name="Jhangiani S.N."/>
            <person name="Agravi P."/>
            <person name="Goodspeed R."/>
            <person name="Gross S."/>
            <person name="Mandapat C."/>
            <person name="Jackson L."/>
            <person name="Mathew T."/>
            <person name="Pu L."/>
            <person name="Thornton R."/>
            <person name="Saada N."/>
            <person name="Wilczek-Boney K.B."/>
            <person name="Lee S."/>
            <person name="Kovar C."/>
            <person name="Wu Y."/>
            <person name="Scherer S.E."/>
            <person name="Worley K.C."/>
            <person name="Muzny D.M."/>
            <person name="Gibbs R."/>
        </authorList>
    </citation>
    <scope>NUCLEOTIDE SEQUENCE</scope>
    <source>
        <strain evidence="2">Brora</strain>
    </source>
</reference>
<organism evidence="1 2">
    <name type="scientific">Strigamia maritima</name>
    <name type="common">European centipede</name>
    <name type="synonym">Geophilus maritimus</name>
    <dbReference type="NCBI Taxonomy" id="126957"/>
    <lineage>
        <taxon>Eukaryota</taxon>
        <taxon>Metazoa</taxon>
        <taxon>Ecdysozoa</taxon>
        <taxon>Arthropoda</taxon>
        <taxon>Myriapoda</taxon>
        <taxon>Chilopoda</taxon>
        <taxon>Pleurostigmophora</taxon>
        <taxon>Geophilomorpha</taxon>
        <taxon>Linotaeniidae</taxon>
        <taxon>Strigamia</taxon>
    </lineage>
</organism>
<reference evidence="1" key="2">
    <citation type="submission" date="2015-02" db="UniProtKB">
        <authorList>
            <consortium name="EnsemblMetazoa"/>
        </authorList>
    </citation>
    <scope>IDENTIFICATION</scope>
</reference>
<evidence type="ECO:0000313" key="2">
    <source>
        <dbReference type="Proteomes" id="UP000014500"/>
    </source>
</evidence>
<protein>
    <submittedName>
        <fullName evidence="1">Uncharacterized protein</fullName>
    </submittedName>
</protein>
<name>T1J4K1_STRMM</name>
<sequence length="81" mass="8932">MVAGVSSAKFGIKNSMQFTDFYCKKCNDDDGPSDNIVWHRHNCACLRVHQLKKLSSNAGSPSPPAYDHSILGFLISISRSM</sequence>
<keyword evidence="2" id="KW-1185">Reference proteome</keyword>
<evidence type="ECO:0000313" key="1">
    <source>
        <dbReference type="EnsemblMetazoa" id="SMAR008539-PA"/>
    </source>
</evidence>
<dbReference type="EnsemblMetazoa" id="SMAR008539-RA">
    <property type="protein sequence ID" value="SMAR008539-PA"/>
    <property type="gene ID" value="SMAR008539"/>
</dbReference>
<dbReference type="HOGENOM" id="CLU_2576898_0_0_1"/>
<proteinExistence type="predicted"/>
<dbReference type="Proteomes" id="UP000014500">
    <property type="component" value="Unassembled WGS sequence"/>
</dbReference>
<accession>T1J4K1</accession>
<dbReference type="EMBL" id="JH431845">
    <property type="status" value="NOT_ANNOTATED_CDS"/>
    <property type="molecule type" value="Genomic_DNA"/>
</dbReference>